<gene>
    <name evidence="2" type="ORF">J07HQW2_03765</name>
</gene>
<dbReference type="HOGENOM" id="CLU_1286334_0_0_2"/>
<name>U1N302_9EURY</name>
<organism evidence="2 3">
    <name type="scientific">Haloquadratum walsbyi J07HQW2</name>
    <dbReference type="NCBI Taxonomy" id="1238425"/>
    <lineage>
        <taxon>Archaea</taxon>
        <taxon>Methanobacteriati</taxon>
        <taxon>Methanobacteriota</taxon>
        <taxon>Stenosarchaea group</taxon>
        <taxon>Halobacteria</taxon>
        <taxon>Halobacteriales</taxon>
        <taxon>Haloferacaceae</taxon>
        <taxon>Haloquadratum</taxon>
    </lineage>
</organism>
<dbReference type="Proteomes" id="UP000030710">
    <property type="component" value="Unassembled WGS sequence"/>
</dbReference>
<reference evidence="2 3" key="1">
    <citation type="journal article" date="2013" name="PLoS ONE">
        <title>Assembly-driven community genomics of a hypersaline microbial ecosystem.</title>
        <authorList>
            <person name="Podell S."/>
            <person name="Ugalde J.A."/>
            <person name="Narasingarao P."/>
            <person name="Banfield J.F."/>
            <person name="Heidelberg K.B."/>
            <person name="Allen E.E."/>
        </authorList>
    </citation>
    <scope>NUCLEOTIDE SEQUENCE [LARGE SCALE GENOMIC DNA]</scope>
    <source>
        <strain evidence="3">J07HQW2</strain>
    </source>
</reference>
<dbReference type="EMBL" id="KE356561">
    <property type="protein sequence ID" value="ERG97279.1"/>
    <property type="molecule type" value="Genomic_DNA"/>
</dbReference>
<dbReference type="AlphaFoldDB" id="U1N302"/>
<accession>U1N302</accession>
<evidence type="ECO:0000259" key="1">
    <source>
        <dbReference type="Pfam" id="PF24036"/>
    </source>
</evidence>
<sequence>MSLVVSYDLADDADQQAFDQLREDPSNLTGNFEQRLSRIADRTATDTDREMTISDVSASVETRDGVGVIRVSAEWSNLASVSGDELTLTEPFASEFQPDRLFVVDPPEGYQLATSSHKPANTDAETVQWTSGSGIDLSGFSTTFATDSSESLPIPLTTVLALGLVSALGYAGHLTTDFDKNSSTTSQSRLFLNCPTRRRTYRSTCIVRRCPRRL</sequence>
<dbReference type="InterPro" id="IPR055769">
    <property type="entry name" value="DUF7345"/>
</dbReference>
<feature type="domain" description="DUF7345" evidence="1">
    <location>
        <begin position="4"/>
        <end position="110"/>
    </location>
</feature>
<protein>
    <recommendedName>
        <fullName evidence="1">DUF7345 domain-containing protein</fullName>
    </recommendedName>
</protein>
<proteinExistence type="predicted"/>
<evidence type="ECO:0000313" key="2">
    <source>
        <dbReference type="EMBL" id="ERG97279.1"/>
    </source>
</evidence>
<dbReference type="eggNOG" id="arCOG00381">
    <property type="taxonomic scope" value="Archaea"/>
</dbReference>
<evidence type="ECO:0000313" key="3">
    <source>
        <dbReference type="Proteomes" id="UP000030710"/>
    </source>
</evidence>
<dbReference type="Pfam" id="PF24036">
    <property type="entry name" value="DUF7345"/>
    <property type="match status" value="1"/>
</dbReference>